<feature type="chain" id="PRO_5005466751" description="Type IV fimbrial biogenesis protein PilY1" evidence="1">
    <location>
        <begin position="28"/>
        <end position="400"/>
    </location>
</feature>
<evidence type="ECO:0000313" key="3">
    <source>
        <dbReference type="Proteomes" id="UP000064967"/>
    </source>
</evidence>
<name>A0A0K1Q3N2_9BACT</name>
<protein>
    <recommendedName>
        <fullName evidence="4">Type IV fimbrial biogenesis protein PilY1</fullName>
    </recommendedName>
</protein>
<dbReference type="AlphaFoldDB" id="A0A0K1Q3N2"/>
<reference evidence="2 3" key="1">
    <citation type="submission" date="2015-08" db="EMBL/GenBank/DDBJ databases">
        <authorList>
            <person name="Babu N.S."/>
            <person name="Beckwith C.J."/>
            <person name="Beseler K.G."/>
            <person name="Brison A."/>
            <person name="Carone J.V."/>
            <person name="Caskin T.P."/>
            <person name="Diamond M."/>
            <person name="Durham M.E."/>
            <person name="Foxe J.M."/>
            <person name="Go M."/>
            <person name="Henderson B.A."/>
            <person name="Jones I.B."/>
            <person name="McGettigan J.A."/>
            <person name="Micheletti S.J."/>
            <person name="Nasrallah M.E."/>
            <person name="Ortiz D."/>
            <person name="Piller C.R."/>
            <person name="Privatt S.R."/>
            <person name="Schneider S.L."/>
            <person name="Sharp S."/>
            <person name="Smith T.C."/>
            <person name="Stanton J.D."/>
            <person name="Ullery H.E."/>
            <person name="Wilson R.J."/>
            <person name="Serrano M.G."/>
            <person name="Buck G."/>
            <person name="Lee V."/>
            <person name="Wang Y."/>
            <person name="Carvalho R."/>
            <person name="Voegtly L."/>
            <person name="Shi R."/>
            <person name="Duckworth R."/>
            <person name="Johnson A."/>
            <person name="Loviza R."/>
            <person name="Walstead R."/>
            <person name="Shah Z."/>
            <person name="Kiflezghi M."/>
            <person name="Wade K."/>
            <person name="Ball S.L."/>
            <person name="Bradley K.W."/>
            <person name="Asai D.J."/>
            <person name="Bowman C.A."/>
            <person name="Russell D.A."/>
            <person name="Pope W.H."/>
            <person name="Jacobs-Sera D."/>
            <person name="Hendrix R.W."/>
            <person name="Hatfull G.F."/>
        </authorList>
    </citation>
    <scope>NUCLEOTIDE SEQUENCE [LARGE SCALE GENOMIC DNA]</scope>
    <source>
        <strain evidence="2 3">DSM 27648</strain>
    </source>
</reference>
<dbReference type="OrthoDB" id="5483347at2"/>
<proteinExistence type="predicted"/>
<dbReference type="Proteomes" id="UP000064967">
    <property type="component" value="Chromosome"/>
</dbReference>
<keyword evidence="3" id="KW-1185">Reference proteome</keyword>
<accession>A0A0K1Q3N2</accession>
<dbReference type="RefSeq" id="WP_146651730.1">
    <property type="nucleotide sequence ID" value="NZ_CP012333.1"/>
</dbReference>
<keyword evidence="1" id="KW-0732">Signal</keyword>
<organism evidence="2 3">
    <name type="scientific">Labilithrix luteola</name>
    <dbReference type="NCBI Taxonomy" id="1391654"/>
    <lineage>
        <taxon>Bacteria</taxon>
        <taxon>Pseudomonadati</taxon>
        <taxon>Myxococcota</taxon>
        <taxon>Polyangia</taxon>
        <taxon>Polyangiales</taxon>
        <taxon>Labilitrichaceae</taxon>
        <taxon>Labilithrix</taxon>
    </lineage>
</organism>
<dbReference type="PROSITE" id="PS51257">
    <property type="entry name" value="PROKAR_LIPOPROTEIN"/>
    <property type="match status" value="1"/>
</dbReference>
<gene>
    <name evidence="2" type="ORF">AKJ09_07104</name>
</gene>
<dbReference type="KEGG" id="llu:AKJ09_07104"/>
<dbReference type="EMBL" id="CP012333">
    <property type="protein sequence ID" value="AKV00441.1"/>
    <property type="molecule type" value="Genomic_DNA"/>
</dbReference>
<evidence type="ECO:0000256" key="1">
    <source>
        <dbReference type="SAM" id="SignalP"/>
    </source>
</evidence>
<feature type="signal peptide" evidence="1">
    <location>
        <begin position="1"/>
        <end position="27"/>
    </location>
</feature>
<dbReference type="STRING" id="1391654.AKJ09_07104"/>
<sequence>MKTTRARFLLLAAGAVSSAGIATSLLAACAADESSAPLEADAAVVPTPDATTQDAGSDVDAAPCAVDCEYFPAECTADALCPNGPFDPKDPTVGLDWRTRVNVIAGRSASDLWIAGTVGTVAHFDGTAWTVSDTGTQAAQHAFWLAPSGEFTIGTFDRIYSHGLDFDGIADAGVSPGGWSRRPTPTIPSGFGRELTAGWAAPGANAIWFGTSTDLWRLRLGTNSSLEVQPGIAASVCSSIPCQKMRSIHGASASALFAVGDVGAAVRISGADGDHPTASPLNTQTWTGLTGVWAASDTDAWAVGGSGTIRHYTGNDLQWNTETNVPTTENLNGVWGASPTDVWAVGNAGVVLHYDGTSWSRVKIAGLGSRRPDLYSVWSPGPGHVWVGGMGVVLALGGKP</sequence>
<evidence type="ECO:0008006" key="4">
    <source>
        <dbReference type="Google" id="ProtNLM"/>
    </source>
</evidence>
<evidence type="ECO:0000313" key="2">
    <source>
        <dbReference type="EMBL" id="AKV00441.1"/>
    </source>
</evidence>